<evidence type="ECO:0000313" key="3">
    <source>
        <dbReference type="Proteomes" id="UP000267017"/>
    </source>
</evidence>
<organism evidence="2 3">
    <name type="scientific">Paenibacillus oralis</name>
    <dbReference type="NCBI Taxonomy" id="2490856"/>
    <lineage>
        <taxon>Bacteria</taxon>
        <taxon>Bacillati</taxon>
        <taxon>Bacillota</taxon>
        <taxon>Bacilli</taxon>
        <taxon>Bacillales</taxon>
        <taxon>Paenibacillaceae</taxon>
        <taxon>Paenibacillus</taxon>
    </lineage>
</organism>
<comment type="caution">
    <text evidence="2">The sequence shown here is derived from an EMBL/GenBank/DDBJ whole genome shotgun (WGS) entry which is preliminary data.</text>
</comment>
<dbReference type="Gene3D" id="2.40.10.220">
    <property type="entry name" value="predicted glycosyltransferase like domains"/>
    <property type="match status" value="1"/>
</dbReference>
<sequence length="215" mass="24646">MMIALEALFVNQYVELEDAEGNMLVAQIDDIGSYSFQIGSILSKHRVSIPGLVAQEVFVYFQGGAGIKYQFKTKVIAQNGTSPIRLQLTMPQDGEILRVQKREYFRVPVELNFELENKQIGHPNRQYRTRDISGGGLSFITSERPFQDDETDPKGILFIENGESTSMIPFESRVVYQNPTTLGYQVALKFTKIRESHRDTIIKFCMKEQLKRRKL</sequence>
<feature type="domain" description="PilZ" evidence="1">
    <location>
        <begin position="100"/>
        <end position="206"/>
    </location>
</feature>
<dbReference type="EMBL" id="RRCN01000002">
    <property type="protein sequence ID" value="RRJ54754.1"/>
    <property type="molecule type" value="Genomic_DNA"/>
</dbReference>
<evidence type="ECO:0000259" key="1">
    <source>
        <dbReference type="Pfam" id="PF07238"/>
    </source>
</evidence>
<keyword evidence="3" id="KW-1185">Reference proteome</keyword>
<dbReference type="OrthoDB" id="1951449at2"/>
<protein>
    <submittedName>
        <fullName evidence="2">PilZ domain-containing protein</fullName>
    </submittedName>
</protein>
<dbReference type="Pfam" id="PF07238">
    <property type="entry name" value="PilZ"/>
    <property type="match status" value="1"/>
</dbReference>
<dbReference type="SUPFAM" id="SSF141371">
    <property type="entry name" value="PilZ domain-like"/>
    <property type="match status" value="1"/>
</dbReference>
<gene>
    <name evidence="2" type="ORF">EHV15_34745</name>
</gene>
<reference evidence="2 3" key="1">
    <citation type="submission" date="2018-11" db="EMBL/GenBank/DDBJ databases">
        <title>Genome sequencing of Paenibacillus sp. KCOM 3021 (= ChDC PVNT-B20).</title>
        <authorList>
            <person name="Kook J.-K."/>
            <person name="Park S.-N."/>
            <person name="Lim Y.K."/>
        </authorList>
    </citation>
    <scope>NUCLEOTIDE SEQUENCE [LARGE SCALE GENOMIC DNA]</scope>
    <source>
        <strain evidence="2 3">KCOM 3021</strain>
    </source>
</reference>
<dbReference type="Proteomes" id="UP000267017">
    <property type="component" value="Unassembled WGS sequence"/>
</dbReference>
<dbReference type="AlphaFoldDB" id="A0A3P3TB47"/>
<dbReference type="InterPro" id="IPR009875">
    <property type="entry name" value="PilZ_domain"/>
</dbReference>
<dbReference type="GO" id="GO:0035438">
    <property type="term" value="F:cyclic-di-GMP binding"/>
    <property type="evidence" value="ECO:0007669"/>
    <property type="project" value="InterPro"/>
</dbReference>
<accession>A0A3P3TB47</accession>
<proteinExistence type="predicted"/>
<name>A0A3P3TB47_9BACL</name>
<evidence type="ECO:0000313" key="2">
    <source>
        <dbReference type="EMBL" id="RRJ54754.1"/>
    </source>
</evidence>